<evidence type="ECO:0000256" key="1">
    <source>
        <dbReference type="ARBA" id="ARBA00000900"/>
    </source>
</evidence>
<dbReference type="Proteomes" id="UP001347796">
    <property type="component" value="Unassembled WGS sequence"/>
</dbReference>
<dbReference type="GO" id="GO:0008270">
    <property type="term" value="F:zinc ion binding"/>
    <property type="evidence" value="ECO:0007669"/>
    <property type="project" value="UniProtKB-UniRule"/>
</dbReference>
<dbReference type="Pfam" id="PF18995">
    <property type="entry name" value="PRT6_C"/>
    <property type="match status" value="1"/>
</dbReference>
<organism evidence="13 14">
    <name type="scientific">Patella caerulea</name>
    <name type="common">Rayed Mediterranean limpet</name>
    <dbReference type="NCBI Taxonomy" id="87958"/>
    <lineage>
        <taxon>Eukaryota</taxon>
        <taxon>Metazoa</taxon>
        <taxon>Spiralia</taxon>
        <taxon>Lophotrochozoa</taxon>
        <taxon>Mollusca</taxon>
        <taxon>Gastropoda</taxon>
        <taxon>Patellogastropoda</taxon>
        <taxon>Patelloidea</taxon>
        <taxon>Patellidae</taxon>
        <taxon>Patella</taxon>
    </lineage>
</organism>
<comment type="function">
    <text evidence="10">Ubiquitin ligase protein which is a component of the N-end rule pathway. Recognizes and binds to proteins bearing specific N-terminal residues that are destabilizing according to the N-end rule, leading to their ubiquitination and subsequent degradation.</text>
</comment>
<keyword evidence="6 10" id="KW-0833">Ubl conjugation pathway</keyword>
<evidence type="ECO:0000313" key="13">
    <source>
        <dbReference type="EMBL" id="KAK6182751.1"/>
    </source>
</evidence>
<reference evidence="13 14" key="1">
    <citation type="submission" date="2024-01" db="EMBL/GenBank/DDBJ databases">
        <title>The genome of the rayed Mediterranean limpet Patella caerulea (Linnaeus, 1758).</title>
        <authorList>
            <person name="Anh-Thu Weber A."/>
            <person name="Halstead-Nussloch G."/>
        </authorList>
    </citation>
    <scope>NUCLEOTIDE SEQUENCE [LARGE SCALE GENOMIC DNA]</scope>
    <source>
        <strain evidence="13">AATW-2023a</strain>
        <tissue evidence="13">Whole specimen</tissue>
    </source>
</reference>
<dbReference type="InterPro" id="IPR003126">
    <property type="entry name" value="Znf_UBR"/>
</dbReference>
<evidence type="ECO:0000256" key="6">
    <source>
        <dbReference type="ARBA" id="ARBA00022786"/>
    </source>
</evidence>
<keyword evidence="3 10" id="KW-0808">Transferase</keyword>
<dbReference type="GO" id="GO:0071596">
    <property type="term" value="P:ubiquitin-dependent protein catabolic process via the N-end rule pathway"/>
    <property type="evidence" value="ECO:0007669"/>
    <property type="project" value="UniProtKB-UniRule"/>
</dbReference>
<dbReference type="Pfam" id="PF22960">
    <property type="entry name" value="WHD_UBR1"/>
    <property type="match status" value="1"/>
</dbReference>
<dbReference type="Pfam" id="PF02207">
    <property type="entry name" value="zf-UBR"/>
    <property type="match status" value="1"/>
</dbReference>
<dbReference type="FunFam" id="3.30.1390.10:FF:000003">
    <property type="entry name" value="E3 ubiquitin-protein ligase UBR2 isoform X1"/>
    <property type="match status" value="1"/>
</dbReference>
<protein>
    <recommendedName>
        <fullName evidence="10">E3 ubiquitin-protein ligase</fullName>
        <ecNumber evidence="10">2.3.2.27</ecNumber>
    </recommendedName>
</protein>
<dbReference type="FunFam" id="2.10.110.30:FF:000001">
    <property type="entry name" value="E3 ubiquitin-protein ligase UBR2 isoform 1"/>
    <property type="match status" value="1"/>
</dbReference>
<keyword evidence="5 10" id="KW-0863">Zinc-finger</keyword>
<dbReference type="InterPro" id="IPR044046">
    <property type="entry name" value="E3_ligase_UBR-like_C"/>
</dbReference>
<evidence type="ECO:0000256" key="9">
    <source>
        <dbReference type="PROSITE-ProRule" id="PRU00508"/>
    </source>
</evidence>
<keyword evidence="4 10" id="KW-0479">Metal-binding</keyword>
<dbReference type="PANTHER" id="PTHR21497:SF24">
    <property type="entry name" value="E3 UBIQUITIN-PROTEIN LIGASE UBR1"/>
    <property type="match status" value="1"/>
</dbReference>
<evidence type="ECO:0000256" key="10">
    <source>
        <dbReference type="RuleBase" id="RU366018"/>
    </source>
</evidence>
<dbReference type="InterPro" id="IPR003769">
    <property type="entry name" value="ClpS_core"/>
</dbReference>
<dbReference type="InterPro" id="IPR039164">
    <property type="entry name" value="UBR1-like"/>
</dbReference>
<dbReference type="EMBL" id="JAZGQO010000007">
    <property type="protein sequence ID" value="KAK6182751.1"/>
    <property type="molecule type" value="Genomic_DNA"/>
</dbReference>
<dbReference type="PANTHER" id="PTHR21497">
    <property type="entry name" value="UBIQUITIN LIGASE E3 ALPHA-RELATED"/>
    <property type="match status" value="1"/>
</dbReference>
<dbReference type="InterPro" id="IPR055194">
    <property type="entry name" value="UBR1-like_WH"/>
</dbReference>
<feature type="region of interest" description="Disordered" evidence="11">
    <location>
        <begin position="885"/>
        <end position="909"/>
    </location>
</feature>
<dbReference type="Gene3D" id="2.10.110.30">
    <property type="match status" value="1"/>
</dbReference>
<comment type="similarity">
    <text evidence="8 10">Belongs to the E3 ubiquitin-protein ligase UBR1-like family.</text>
</comment>
<evidence type="ECO:0000256" key="2">
    <source>
        <dbReference type="ARBA" id="ARBA00004906"/>
    </source>
</evidence>
<feature type="domain" description="UBR-type" evidence="12">
    <location>
        <begin position="99"/>
        <end position="170"/>
    </location>
</feature>
<dbReference type="GO" id="GO:0016567">
    <property type="term" value="P:protein ubiquitination"/>
    <property type="evidence" value="ECO:0007669"/>
    <property type="project" value="UniProtKB-UniRule"/>
</dbReference>
<dbReference type="Pfam" id="PF02617">
    <property type="entry name" value="ClpS"/>
    <property type="match status" value="1"/>
</dbReference>
<feature type="zinc finger region" description="UBR-type" evidence="9">
    <location>
        <begin position="99"/>
        <end position="170"/>
    </location>
</feature>
<dbReference type="GO" id="GO:0005737">
    <property type="term" value="C:cytoplasm"/>
    <property type="evidence" value="ECO:0007669"/>
    <property type="project" value="TreeGrafter"/>
</dbReference>
<evidence type="ECO:0000313" key="14">
    <source>
        <dbReference type="Proteomes" id="UP001347796"/>
    </source>
</evidence>
<evidence type="ECO:0000256" key="5">
    <source>
        <dbReference type="ARBA" id="ARBA00022771"/>
    </source>
</evidence>
<dbReference type="Gene3D" id="1.10.10.2670">
    <property type="entry name" value="E3 ubiquitin-protein ligase"/>
    <property type="match status" value="1"/>
</dbReference>
<accession>A0AAN8JU42</accession>
<comment type="pathway">
    <text evidence="2 10">Protein modification; protein ubiquitination.</text>
</comment>
<dbReference type="InterPro" id="IPR042065">
    <property type="entry name" value="E3_ELL-like"/>
</dbReference>
<dbReference type="SMART" id="SM00396">
    <property type="entry name" value="ZnF_UBR1"/>
    <property type="match status" value="1"/>
</dbReference>
<dbReference type="GO" id="GO:0061630">
    <property type="term" value="F:ubiquitin protein ligase activity"/>
    <property type="evidence" value="ECO:0007669"/>
    <property type="project" value="UniProtKB-UniRule"/>
</dbReference>
<dbReference type="PROSITE" id="PS51157">
    <property type="entry name" value="ZF_UBR"/>
    <property type="match status" value="1"/>
</dbReference>
<dbReference type="Gene3D" id="3.30.1390.10">
    <property type="match status" value="1"/>
</dbReference>
<gene>
    <name evidence="13" type="ORF">SNE40_010363</name>
</gene>
<evidence type="ECO:0000256" key="3">
    <source>
        <dbReference type="ARBA" id="ARBA00022679"/>
    </source>
</evidence>
<name>A0AAN8JU42_PATCE</name>
<keyword evidence="14" id="KW-1185">Reference proteome</keyword>
<sequence length="1800" mass="205601">MEAEPWPETPRRQFHDIHEFNKKQILQEWIKSYQKGDLLSSLKRHWKSYVPFVYAGNHETGAEERLAAKFLFCPMEEFICNGNPEEVFRTLKEKDKPSQICGHGFKTGEPTYSCRDCATDPTCVLCINCFQKSSHKQHRYRMSTSGGGGYCDCGDLEAWKMDPFCEEHKPRMEGEEDLNPMDLLPVDLSRRAKVLFLSTLQFCVDMLTWEECVHLPDGLEIDKDQADLVYHCMLFNDEVHTYDQVIQTLQKAIECTQTDAVEFATIVDREGRSSVLKGTTKECTKAKEIIQRSTSRHGSKPLKVQVMHSSVVAHQQFALKLLQWLQDIISKSDGLRRLFCLLSMESDNGDSLMEKLLLADTMLWKAGRIQSHQLLMSGVLMDQECKKRFAIIFTKNYRAMMAEFFLDDHDHDVSVLSLTVQIFTVPSLRYATLMKAFILDDHSRSFSITSKSVQLFTVPPLARVLITKYNLLEVIIRAFLEPCERKKNVFGKLAFDRNERNPALKRAWFVLYDLKYALICKPNASEWDNELRINFLKGLKALIELLSAMQGMDCVQRQTGHHLEFEPEWEGAFNLQLKLEDNLVLFAEWCSTDKEVLLKAYKETLDALYRCERSAEPNTKERFEVEGHTARCIKYDVATQPVSIHLPLSRFLAALHLHLEKYQLHFNSPKLLQIMDKRLEPLDLIEPPLRTQVMIAQTQAGMWRRNGFSLLNQIFFYQNVRCRGEMYDRDIVMLQIGGSLMDGNDFVIHLLNKYGLMNWVRLEYDIPGQGQEDSLRQTVMLAEEFLNLLIILLEERFVPGVGQVTEQDVVKREIIHQLCIAPMAHSELGKALPENPNHETGMEDVVKDVAKFNKPSGTGKGKYELKPEYFKNYCPYFYHYTKSEQSKSEEAQRKRKKQEGEDQCLPPPLPPPFTHQFSPIINLLQCDVVTHIFQTILTRTGATRSRSWSEPQFERVLYLIGLALHEQVRAYGDKNTSFDFVKNAMQGDNSILSLLQSLVNCNNVSQDPSKDLLAWVLRKFAEVRMMKNDPIAMEGLENISNSTDQKSETERKKKAEIAAKKRAKVMAKISKMQKDFIKGNAVLFESACSEMQSAGSDMDLSGPTSSDFPVALGQSRNNAATGNPIMATCILCQEEHEVTINGKAMVLAAYVQRSTVLSQNLSKHLENGDEYDPLYLTSDLFTGTKTGSCGHIMHHECWQKYFDVILAKERRRPLRFRQAQSYDIDKMEYLCPLCEALSNTVIPIVPSLHKLVNDSDCEVDLKFDDWLDGIKKTVENSVQKEKDQQSQEESLFIQPCPISTITRMMAESVAKNFQLLWEYVYDDASGCFSEGMREMMKKFARDVYSFGLDVQPDDENARVPIMAWSTCAFTIHTIEQTLQLEKKPLFGAVPSRQLDLLSSLVKYAAVCSQVMSPDTVKQHCVRVLTALIPDQLEKLKKDSPCILDLDMFHYLVILGMTLPTLYAEQQRSSISTIPSGGLNDKHALQLVLTAHLVQILLTYHPEPEENMEMEGDVEGENWLRIYFNLREDAGIKSEISPSPWQLCQHIRKACSPFLRCATILYHHLTGIMSPPELQTDYSDREGFEFEILCKYLSLPSNLSVLLDNSGQITTALIKSWCMSPLIKERMSASGEPIITYPTRINQLVELPDDFSELINQASKFTCPKSDGDDSRAPTMCLVCGMMLCSQSYCCRTDLPGSTTPVGAATAHAHYCGAGVGIFLRVRDCQVLLLSGRIKGCFIPPPYLDDYGETDQGLRRGYPLHLCRDRYKQLHQLWFKHSIPETIAHNIESNNNFVAIEWHNL</sequence>
<keyword evidence="7 10" id="KW-0862">Zinc</keyword>
<evidence type="ECO:0000256" key="4">
    <source>
        <dbReference type="ARBA" id="ARBA00022723"/>
    </source>
</evidence>
<evidence type="ECO:0000256" key="8">
    <source>
        <dbReference type="ARBA" id="ARBA00046341"/>
    </source>
</evidence>
<dbReference type="SUPFAM" id="SSF54736">
    <property type="entry name" value="ClpS-like"/>
    <property type="match status" value="1"/>
</dbReference>
<dbReference type="InterPro" id="IPR014719">
    <property type="entry name" value="Ribosomal_bL12_C/ClpS-like"/>
</dbReference>
<proteinExistence type="inferred from homology"/>
<dbReference type="EC" id="2.3.2.27" evidence="10"/>
<comment type="catalytic activity">
    <reaction evidence="1 10">
        <text>S-ubiquitinyl-[E2 ubiquitin-conjugating enzyme]-L-cysteine + [acceptor protein]-L-lysine = [E2 ubiquitin-conjugating enzyme]-L-cysteine + N(6)-ubiquitinyl-[acceptor protein]-L-lysine.</text>
        <dbReference type="EC" id="2.3.2.27"/>
    </reaction>
</comment>
<dbReference type="InterPro" id="IPR036390">
    <property type="entry name" value="WH_DNA-bd_sf"/>
</dbReference>
<evidence type="ECO:0000259" key="12">
    <source>
        <dbReference type="PROSITE" id="PS51157"/>
    </source>
</evidence>
<evidence type="ECO:0000256" key="7">
    <source>
        <dbReference type="ARBA" id="ARBA00022833"/>
    </source>
</evidence>
<comment type="caution">
    <text evidence="13">The sequence shown here is derived from an EMBL/GenBank/DDBJ whole genome shotgun (WGS) entry which is preliminary data.</text>
</comment>
<dbReference type="GO" id="GO:0000151">
    <property type="term" value="C:ubiquitin ligase complex"/>
    <property type="evidence" value="ECO:0007669"/>
    <property type="project" value="TreeGrafter"/>
</dbReference>
<evidence type="ECO:0000256" key="11">
    <source>
        <dbReference type="SAM" id="MobiDB-lite"/>
    </source>
</evidence>
<dbReference type="SUPFAM" id="SSF46785">
    <property type="entry name" value="Winged helix' DNA-binding domain"/>
    <property type="match status" value="1"/>
</dbReference>